<sequence>MPRPVWSGAISFGLVTIPIKVLPATETHSIRFHQFHLEDMGRVRTRKVCELEDREVPNAEIGKGYEVNSDTIVAIDDAELDDMPLPTAKAIEIVAFVPAESIDPVRISDGYYLQGDGQVSAKPYTLLRKALARNSKVAVAKFAWHGRERLGLLRVRDDVLVLHAMKWDDEIRSPEPITPAPTELTEEEVEEAVLLVDSMTVDDIAGQEWATDRYTAALEEVIHAKADGKKPPRAAEEEPAGTVVDLMAALEQSVQKAQESRGEGGGEATVHEMQPKKAAKKTATKKTTKKASATKPAAKKRGA</sequence>
<dbReference type="SMART" id="SM00559">
    <property type="entry name" value="Ku78"/>
    <property type="match status" value="1"/>
</dbReference>
<keyword evidence="3" id="KW-0234">DNA repair</keyword>
<dbReference type="InterPro" id="IPR016194">
    <property type="entry name" value="SPOC-like_C_dom_sf"/>
</dbReference>
<name>A0ABV3M634_9ACTN</name>
<evidence type="ECO:0000259" key="5">
    <source>
        <dbReference type="SMART" id="SM00559"/>
    </source>
</evidence>
<dbReference type="Pfam" id="PF02735">
    <property type="entry name" value="Ku"/>
    <property type="match status" value="1"/>
</dbReference>
<dbReference type="PANTHER" id="PTHR41251">
    <property type="entry name" value="NON-HOMOLOGOUS END JOINING PROTEIN KU"/>
    <property type="match status" value="1"/>
</dbReference>
<evidence type="ECO:0000313" key="6">
    <source>
        <dbReference type="EMBL" id="MEW2366709.1"/>
    </source>
</evidence>
<dbReference type="PANTHER" id="PTHR41251:SF1">
    <property type="entry name" value="NON-HOMOLOGOUS END JOINING PROTEIN KU"/>
    <property type="match status" value="1"/>
</dbReference>
<organism evidence="6 7">
    <name type="scientific">Streptomyces huasconensis</name>
    <dbReference type="NCBI Taxonomy" id="1854574"/>
    <lineage>
        <taxon>Bacteria</taxon>
        <taxon>Bacillati</taxon>
        <taxon>Actinomycetota</taxon>
        <taxon>Actinomycetes</taxon>
        <taxon>Kitasatosporales</taxon>
        <taxon>Streptomycetaceae</taxon>
        <taxon>Streptomyces</taxon>
    </lineage>
</organism>
<keyword evidence="3" id="KW-0227">DNA damage</keyword>
<evidence type="ECO:0000256" key="1">
    <source>
        <dbReference type="ARBA" id="ARBA00023125"/>
    </source>
</evidence>
<feature type="domain" description="Ku" evidence="5">
    <location>
        <begin position="53"/>
        <end position="182"/>
    </location>
</feature>
<feature type="compositionally biased region" description="Basic residues" evidence="4">
    <location>
        <begin position="277"/>
        <end position="289"/>
    </location>
</feature>
<dbReference type="RefSeq" id="WP_359782954.1">
    <property type="nucleotide sequence ID" value="NZ_JBEYRR010000013.1"/>
</dbReference>
<evidence type="ECO:0000256" key="2">
    <source>
        <dbReference type="ARBA" id="ARBA00023172"/>
    </source>
</evidence>
<proteinExistence type="inferred from homology"/>
<evidence type="ECO:0000313" key="7">
    <source>
        <dbReference type="Proteomes" id="UP001553843"/>
    </source>
</evidence>
<gene>
    <name evidence="3" type="primary">ku</name>
    <name evidence="6" type="ORF">AB0887_32765</name>
</gene>
<dbReference type="PIRSF" id="PIRSF006493">
    <property type="entry name" value="Prok_Ku"/>
    <property type="match status" value="1"/>
</dbReference>
<protein>
    <recommendedName>
        <fullName evidence="3">Non-homologous end joining protein Ku</fullName>
    </recommendedName>
</protein>
<comment type="similarity">
    <text evidence="3">Belongs to the prokaryotic Ku family.</text>
</comment>
<dbReference type="HAMAP" id="MF_01875">
    <property type="entry name" value="Prokaryotic_Ku"/>
    <property type="match status" value="1"/>
</dbReference>
<evidence type="ECO:0000256" key="4">
    <source>
        <dbReference type="SAM" id="MobiDB-lite"/>
    </source>
</evidence>
<keyword evidence="7" id="KW-1185">Reference proteome</keyword>
<dbReference type="SUPFAM" id="SSF100939">
    <property type="entry name" value="SPOC domain-like"/>
    <property type="match status" value="1"/>
</dbReference>
<keyword evidence="1 3" id="KW-0238">DNA-binding</keyword>
<comment type="caution">
    <text evidence="6">The sequence shown here is derived from an EMBL/GenBank/DDBJ whole genome shotgun (WGS) entry which is preliminary data.</text>
</comment>
<dbReference type="NCBIfam" id="TIGR02772">
    <property type="entry name" value="Ku_bact"/>
    <property type="match status" value="1"/>
</dbReference>
<feature type="region of interest" description="Disordered" evidence="4">
    <location>
        <begin position="250"/>
        <end position="303"/>
    </location>
</feature>
<accession>A0ABV3M634</accession>
<keyword evidence="2 3" id="KW-0233">DNA recombination</keyword>
<dbReference type="Proteomes" id="UP001553843">
    <property type="component" value="Unassembled WGS sequence"/>
</dbReference>
<dbReference type="InterPro" id="IPR009187">
    <property type="entry name" value="Prok_Ku"/>
</dbReference>
<dbReference type="Gene3D" id="2.40.290.10">
    <property type="match status" value="1"/>
</dbReference>
<reference evidence="6 7" key="1">
    <citation type="submission" date="2024-06" db="EMBL/GenBank/DDBJ databases">
        <title>The Natural Products Discovery Center: Release of the First 8490 Sequenced Strains for Exploring Actinobacteria Biosynthetic Diversity.</title>
        <authorList>
            <person name="Kalkreuter E."/>
            <person name="Kautsar S.A."/>
            <person name="Yang D."/>
            <person name="Bader C.D."/>
            <person name="Teijaro C.N."/>
            <person name="Fluegel L."/>
            <person name="Davis C.M."/>
            <person name="Simpson J.R."/>
            <person name="Lauterbach L."/>
            <person name="Steele A.D."/>
            <person name="Gui C."/>
            <person name="Meng S."/>
            <person name="Li G."/>
            <person name="Viehrig K."/>
            <person name="Ye F."/>
            <person name="Su P."/>
            <person name="Kiefer A.F."/>
            <person name="Nichols A."/>
            <person name="Cepeda A.J."/>
            <person name="Yan W."/>
            <person name="Fan B."/>
            <person name="Jiang Y."/>
            <person name="Adhikari A."/>
            <person name="Zheng C.-J."/>
            <person name="Schuster L."/>
            <person name="Cowan T.M."/>
            <person name="Smanski M.J."/>
            <person name="Chevrette M.G."/>
            <person name="De Carvalho L.P.S."/>
            <person name="Shen B."/>
        </authorList>
    </citation>
    <scope>NUCLEOTIDE SEQUENCE [LARGE SCALE GENOMIC DNA]</scope>
    <source>
        <strain evidence="6 7">NPDC047833</strain>
    </source>
</reference>
<comment type="subunit">
    <text evidence="3">Homodimer. Interacts with LigD.</text>
</comment>
<comment type="function">
    <text evidence="3">With LigD forms a non-homologous end joining (NHEJ) DNA repair enzyme, which repairs dsDNA breaks with reduced fidelity. Binds linear dsDNA with 5'- and 3'- overhangs but not closed circular dsDNA nor ssDNA. Recruits and stimulates the ligase activity of LigD.</text>
</comment>
<dbReference type="EMBL" id="JBEYRS010000018">
    <property type="protein sequence ID" value="MEW2366709.1"/>
    <property type="molecule type" value="Genomic_DNA"/>
</dbReference>
<dbReference type="InterPro" id="IPR006164">
    <property type="entry name" value="DNA_bd_Ku70/Ku80"/>
</dbReference>
<evidence type="ECO:0000256" key="3">
    <source>
        <dbReference type="HAMAP-Rule" id="MF_01875"/>
    </source>
</evidence>
<feature type="compositionally biased region" description="Basic and acidic residues" evidence="4">
    <location>
        <begin position="258"/>
        <end position="275"/>
    </location>
</feature>